<dbReference type="Pfam" id="PF00733">
    <property type="entry name" value="Asn_synthase"/>
    <property type="match status" value="1"/>
</dbReference>
<evidence type="ECO:0000256" key="3">
    <source>
        <dbReference type="ARBA" id="ARBA00012737"/>
    </source>
</evidence>
<dbReference type="InterPro" id="IPR033738">
    <property type="entry name" value="AsnB_N"/>
</dbReference>
<dbReference type="InterPro" id="IPR001962">
    <property type="entry name" value="Asn_synthase"/>
</dbReference>
<dbReference type="Gene3D" id="3.40.50.620">
    <property type="entry name" value="HUPs"/>
    <property type="match status" value="1"/>
</dbReference>
<organism evidence="11 12">
    <name type="scientific">Longimicrobium terrae</name>
    <dbReference type="NCBI Taxonomy" id="1639882"/>
    <lineage>
        <taxon>Bacteria</taxon>
        <taxon>Pseudomonadati</taxon>
        <taxon>Gemmatimonadota</taxon>
        <taxon>Longimicrobiia</taxon>
        <taxon>Longimicrobiales</taxon>
        <taxon>Longimicrobiaceae</taxon>
        <taxon>Longimicrobium</taxon>
    </lineage>
</organism>
<feature type="binding site" evidence="9">
    <location>
        <position position="115"/>
    </location>
    <ligand>
        <name>L-glutamine</name>
        <dbReference type="ChEBI" id="CHEBI:58359"/>
    </ligand>
</feature>
<dbReference type="GO" id="GO:0006529">
    <property type="term" value="P:asparagine biosynthetic process"/>
    <property type="evidence" value="ECO:0007669"/>
    <property type="project" value="UniProtKB-KW"/>
</dbReference>
<dbReference type="InterPro" id="IPR006426">
    <property type="entry name" value="Asn_synth_AEB"/>
</dbReference>
<dbReference type="CDD" id="cd01991">
    <property type="entry name" value="Asn_synthase_B_C"/>
    <property type="match status" value="1"/>
</dbReference>
<evidence type="ECO:0000256" key="8">
    <source>
        <dbReference type="PIRSR" id="PIRSR001589-1"/>
    </source>
</evidence>
<dbReference type="InterPro" id="IPR017932">
    <property type="entry name" value="GATase_2_dom"/>
</dbReference>
<keyword evidence="4 9" id="KW-0547">Nucleotide-binding</keyword>
<reference evidence="11 12" key="1">
    <citation type="submission" date="2020-08" db="EMBL/GenBank/DDBJ databases">
        <title>Genomic Encyclopedia of Type Strains, Phase IV (KMG-IV): sequencing the most valuable type-strain genomes for metagenomic binning, comparative biology and taxonomic classification.</title>
        <authorList>
            <person name="Goeker M."/>
        </authorList>
    </citation>
    <scope>NUCLEOTIDE SEQUENCE [LARGE SCALE GENOMIC DNA]</scope>
    <source>
        <strain evidence="11 12">DSM 29007</strain>
    </source>
</reference>
<dbReference type="NCBIfam" id="TIGR01536">
    <property type="entry name" value="asn_synth_AEB"/>
    <property type="match status" value="1"/>
</dbReference>
<feature type="active site" description="For GATase activity" evidence="8">
    <location>
        <position position="2"/>
    </location>
</feature>
<keyword evidence="12" id="KW-1185">Reference proteome</keyword>
<keyword evidence="11" id="KW-0436">Ligase</keyword>
<comment type="catalytic activity">
    <reaction evidence="7">
        <text>L-aspartate + L-glutamine + ATP + H2O = L-asparagine + L-glutamate + AMP + diphosphate + H(+)</text>
        <dbReference type="Rhea" id="RHEA:12228"/>
        <dbReference type="ChEBI" id="CHEBI:15377"/>
        <dbReference type="ChEBI" id="CHEBI:15378"/>
        <dbReference type="ChEBI" id="CHEBI:29985"/>
        <dbReference type="ChEBI" id="CHEBI:29991"/>
        <dbReference type="ChEBI" id="CHEBI:30616"/>
        <dbReference type="ChEBI" id="CHEBI:33019"/>
        <dbReference type="ChEBI" id="CHEBI:58048"/>
        <dbReference type="ChEBI" id="CHEBI:58359"/>
        <dbReference type="ChEBI" id="CHEBI:456215"/>
        <dbReference type="EC" id="6.3.5.4"/>
    </reaction>
</comment>
<evidence type="ECO:0000256" key="2">
    <source>
        <dbReference type="ARBA" id="ARBA00005752"/>
    </source>
</evidence>
<sequence>MCGIAGFCGRFDPDVLGGMISCVAHRGPDGEGRRILEPGGERRRVGLAHRRLSIIDLSDDGAQPMGVTCDRCGSDARAGNPHAGLWLTYNGEIYNFPELRRDLESRGHRFHSRTDSEVLLHLYADEGPAMLERLNGIFALALYDGRPSGQRGGMRPGDVLVARDGLGVKPLYYAQVADGLLFGSEIKSLLATGLVSRDLDPAAIHYHLAYLWAPAPTTILSGVRKLRPGFALIVRDGAIEREWCHYDLPYGRERMGGTEEEVARDLAREVEAAVDRQMVADVPVGAFLSGGLDSSAVVAMMRRVRPDYRPRCYSIGFRGDGEVEGNPADLPYARRVAKHLDVDLCVLEIEADAIGHLERMLYQLDEPQADPAPINALLIAERARADGTKVLLSGAGGDDLFSGYRRHYALRMERAWSWLPGPVRGGLAAGARWAAEGGMGMMDRPAARRAAKAFAYADLDTDRRMASYFWWSGEAVRRELYTPAFAAATRHLDTAAPLVETLARIPGERDPLNRMLYLEAKHFLADHNLNYTDKTGMSAGVETRVPLLDRELIDFATRIPPEMKQRGRVGKSIFKKSMEPFLPHDVIYRPKTGFGAPLRGWLHGELRDMRDDTLSAASLSRRGWFEPAAVARLLERDRRGEVDAAYTIFSLMCIELWCRMFVDAPLPVRAAA</sequence>
<dbReference type="InterPro" id="IPR051786">
    <property type="entry name" value="ASN_synthetase/amidase"/>
</dbReference>
<keyword evidence="5 9" id="KW-0067">ATP-binding</keyword>
<dbReference type="SUPFAM" id="SSF56235">
    <property type="entry name" value="N-terminal nucleophile aminohydrolases (Ntn hydrolases)"/>
    <property type="match status" value="1"/>
</dbReference>
<evidence type="ECO:0000256" key="7">
    <source>
        <dbReference type="ARBA" id="ARBA00048741"/>
    </source>
</evidence>
<proteinExistence type="inferred from homology"/>
<dbReference type="InterPro" id="IPR014729">
    <property type="entry name" value="Rossmann-like_a/b/a_fold"/>
</dbReference>
<dbReference type="GO" id="GO:0005524">
    <property type="term" value="F:ATP binding"/>
    <property type="evidence" value="ECO:0007669"/>
    <property type="project" value="UniProtKB-KW"/>
</dbReference>
<dbReference type="Proteomes" id="UP000582837">
    <property type="component" value="Unassembled WGS sequence"/>
</dbReference>
<dbReference type="GO" id="GO:0005829">
    <property type="term" value="C:cytosol"/>
    <property type="evidence" value="ECO:0007669"/>
    <property type="project" value="TreeGrafter"/>
</dbReference>
<dbReference type="PROSITE" id="PS51278">
    <property type="entry name" value="GATASE_TYPE_2"/>
    <property type="match status" value="1"/>
</dbReference>
<dbReference type="InterPro" id="IPR029055">
    <property type="entry name" value="Ntn_hydrolases_N"/>
</dbReference>
<protein>
    <recommendedName>
        <fullName evidence="3">asparagine synthase (glutamine-hydrolyzing)</fullName>
        <ecNumber evidence="3">6.3.5.4</ecNumber>
    </recommendedName>
</protein>
<evidence type="ECO:0000313" key="12">
    <source>
        <dbReference type="Proteomes" id="UP000582837"/>
    </source>
</evidence>
<comment type="pathway">
    <text evidence="1">Amino-acid biosynthesis; L-asparagine biosynthesis; L-asparagine from L-aspartate (L-Gln route): step 1/1.</text>
</comment>
<evidence type="ECO:0000256" key="1">
    <source>
        <dbReference type="ARBA" id="ARBA00005187"/>
    </source>
</evidence>
<dbReference type="PIRSF" id="PIRSF001589">
    <property type="entry name" value="Asn_synthetase_glu-h"/>
    <property type="match status" value="1"/>
</dbReference>
<dbReference type="CDD" id="cd00712">
    <property type="entry name" value="AsnB"/>
    <property type="match status" value="1"/>
</dbReference>
<feature type="binding site" evidence="9">
    <location>
        <position position="315"/>
    </location>
    <ligand>
        <name>ATP</name>
        <dbReference type="ChEBI" id="CHEBI:30616"/>
    </ligand>
</feature>
<evidence type="ECO:0000256" key="4">
    <source>
        <dbReference type="ARBA" id="ARBA00022741"/>
    </source>
</evidence>
<dbReference type="AlphaFoldDB" id="A0A841GWG3"/>
<dbReference type="SUPFAM" id="SSF52402">
    <property type="entry name" value="Adenine nucleotide alpha hydrolases-like"/>
    <property type="match status" value="1"/>
</dbReference>
<evidence type="ECO:0000259" key="10">
    <source>
        <dbReference type="PROSITE" id="PS51278"/>
    </source>
</evidence>
<dbReference type="EC" id="6.3.5.4" evidence="3"/>
<comment type="caution">
    <text evidence="11">The sequence shown here is derived from an EMBL/GenBank/DDBJ whole genome shotgun (WGS) entry which is preliminary data.</text>
</comment>
<evidence type="ECO:0000313" key="11">
    <source>
        <dbReference type="EMBL" id="MBB6068596.1"/>
    </source>
</evidence>
<dbReference type="RefSeq" id="WP_170030816.1">
    <property type="nucleotide sequence ID" value="NZ_JABDTL010000001.1"/>
</dbReference>
<gene>
    <name evidence="11" type="ORF">HNQ61_000207</name>
</gene>
<dbReference type="PANTHER" id="PTHR43284">
    <property type="entry name" value="ASPARAGINE SYNTHETASE (GLUTAMINE-HYDROLYZING)"/>
    <property type="match status" value="1"/>
</dbReference>
<dbReference type="GO" id="GO:0004066">
    <property type="term" value="F:asparagine synthase (glutamine-hydrolyzing) activity"/>
    <property type="evidence" value="ECO:0007669"/>
    <property type="project" value="UniProtKB-EC"/>
</dbReference>
<keyword evidence="6 8" id="KW-0315">Glutamine amidotransferase</keyword>
<name>A0A841GWG3_9BACT</name>
<dbReference type="Pfam" id="PF13537">
    <property type="entry name" value="GATase_7"/>
    <property type="match status" value="1"/>
</dbReference>
<dbReference type="PANTHER" id="PTHR43284:SF1">
    <property type="entry name" value="ASPARAGINE SYNTHETASE"/>
    <property type="match status" value="1"/>
</dbReference>
<dbReference type="Gene3D" id="3.60.20.10">
    <property type="entry name" value="Glutamine Phosphoribosylpyrophosphate, subunit 1, domain 1"/>
    <property type="match status" value="1"/>
</dbReference>
<keyword evidence="8" id="KW-0028">Amino-acid biosynthesis</keyword>
<dbReference type="EMBL" id="JACHIA010000001">
    <property type="protein sequence ID" value="MBB6068596.1"/>
    <property type="molecule type" value="Genomic_DNA"/>
</dbReference>
<comment type="similarity">
    <text evidence="2">Belongs to the asparagine synthetase family.</text>
</comment>
<evidence type="ECO:0000256" key="5">
    <source>
        <dbReference type="ARBA" id="ARBA00022840"/>
    </source>
</evidence>
<keyword evidence="8" id="KW-0061">Asparagine biosynthesis</keyword>
<accession>A0A841GWG3</accession>
<feature type="binding site" evidence="9">
    <location>
        <begin position="393"/>
        <end position="394"/>
    </location>
    <ligand>
        <name>ATP</name>
        <dbReference type="ChEBI" id="CHEBI:30616"/>
    </ligand>
</feature>
<feature type="domain" description="Glutamine amidotransferase type-2" evidence="10">
    <location>
        <begin position="2"/>
        <end position="237"/>
    </location>
</feature>
<evidence type="ECO:0000256" key="9">
    <source>
        <dbReference type="PIRSR" id="PIRSR001589-2"/>
    </source>
</evidence>
<evidence type="ECO:0000256" key="6">
    <source>
        <dbReference type="ARBA" id="ARBA00022962"/>
    </source>
</evidence>